<comment type="caution">
    <text evidence="2">The sequence shown here is derived from an EMBL/GenBank/DDBJ whole genome shotgun (WGS) entry which is preliminary data.</text>
</comment>
<reference evidence="3" key="1">
    <citation type="journal article" date="2019" name="Int. J. Syst. Evol. Microbiol.">
        <title>The Global Catalogue of Microorganisms (GCM) 10K type strain sequencing project: providing services to taxonomists for standard genome sequencing and annotation.</title>
        <authorList>
            <consortium name="The Broad Institute Genomics Platform"/>
            <consortium name="The Broad Institute Genome Sequencing Center for Infectious Disease"/>
            <person name="Wu L."/>
            <person name="Ma J."/>
        </authorList>
    </citation>
    <scope>NUCLEOTIDE SEQUENCE [LARGE SCALE GENOMIC DNA]</scope>
    <source>
        <strain evidence="3">KCTC 42182</strain>
    </source>
</reference>
<evidence type="ECO:0000256" key="1">
    <source>
        <dbReference type="SAM" id="MobiDB-lite"/>
    </source>
</evidence>
<evidence type="ECO:0000313" key="2">
    <source>
        <dbReference type="EMBL" id="MFC3674667.1"/>
    </source>
</evidence>
<protein>
    <submittedName>
        <fullName evidence="2">Uncharacterized protein</fullName>
    </submittedName>
</protein>
<dbReference type="RefSeq" id="WP_379722007.1">
    <property type="nucleotide sequence ID" value="NZ_JBHRYJ010000001.1"/>
</dbReference>
<accession>A0ABV7VD00</accession>
<sequence length="192" mass="18904">MPAPSPRPGHLRGARGARSTKPAAGKIGAAAAAAEDKDDDKNQTDGTAAEGDDKDQTDGTAAEGDDKDQDAAAEDDDGEDAEDAAEDEDDDADKPKAKAAAAERTRIRSILTHEAAAGRESLAQHFAFGTGLSAKAAIAALAAAPKGTAKGALGIAMAGLGTPKVGASAGGGATDSEAAAVQRIAAYAGGRR</sequence>
<dbReference type="EMBL" id="JBHRYJ010000001">
    <property type="protein sequence ID" value="MFC3674667.1"/>
    <property type="molecule type" value="Genomic_DNA"/>
</dbReference>
<feature type="compositionally biased region" description="Acidic residues" evidence="1">
    <location>
        <begin position="63"/>
        <end position="92"/>
    </location>
</feature>
<feature type="compositionally biased region" description="Basic and acidic residues" evidence="1">
    <location>
        <begin position="93"/>
        <end position="105"/>
    </location>
</feature>
<proteinExistence type="predicted"/>
<dbReference type="Proteomes" id="UP001595711">
    <property type="component" value="Unassembled WGS sequence"/>
</dbReference>
<feature type="region of interest" description="Disordered" evidence="1">
    <location>
        <begin position="1"/>
        <end position="105"/>
    </location>
</feature>
<name>A0ABV7VD00_9PROT</name>
<gene>
    <name evidence="2" type="ORF">ACFOOQ_03870</name>
</gene>
<organism evidence="2 3">
    <name type="scientific">Ferrovibrio xuzhouensis</name>
    <dbReference type="NCBI Taxonomy" id="1576914"/>
    <lineage>
        <taxon>Bacteria</taxon>
        <taxon>Pseudomonadati</taxon>
        <taxon>Pseudomonadota</taxon>
        <taxon>Alphaproteobacteria</taxon>
        <taxon>Rhodospirillales</taxon>
        <taxon>Rhodospirillaceae</taxon>
        <taxon>Ferrovibrio</taxon>
    </lineage>
</organism>
<keyword evidence="3" id="KW-1185">Reference proteome</keyword>
<feature type="compositionally biased region" description="Low complexity" evidence="1">
    <location>
        <begin position="21"/>
        <end position="33"/>
    </location>
</feature>
<evidence type="ECO:0000313" key="3">
    <source>
        <dbReference type="Proteomes" id="UP001595711"/>
    </source>
</evidence>